<evidence type="ECO:0000313" key="10">
    <source>
        <dbReference type="EMBL" id="KJR79890.1"/>
    </source>
</evidence>
<reference evidence="10 11" key="2">
    <citation type="journal article" date="2015" name="Eukaryot. Cell">
        <title>Asexual propagation of a virulent clone complex in a human and feline outbreak of sporotrichosis.</title>
        <authorList>
            <person name="Teixeira Mde M."/>
            <person name="Rodrigues A.M."/>
            <person name="Tsui C.K."/>
            <person name="de Almeida L.G."/>
            <person name="Van Diepeningen A.D."/>
            <person name="van den Ende B.G."/>
            <person name="Fernandes G.F."/>
            <person name="Kano R."/>
            <person name="Hamelin R.C."/>
            <person name="Lopes-Bezerra L.M."/>
            <person name="Vasconcelos A.T."/>
            <person name="de Hoog S."/>
            <person name="de Camargo Z.P."/>
            <person name="Felipe M.S."/>
        </authorList>
    </citation>
    <scope>NUCLEOTIDE SEQUENCE [LARGE SCALE GENOMIC DNA]</scope>
    <source>
        <strain evidence="10 11">1099-18</strain>
    </source>
</reference>
<evidence type="ECO:0000256" key="9">
    <source>
        <dbReference type="ARBA" id="ARBA00023306"/>
    </source>
</evidence>
<dbReference type="PANTHER" id="PTHR31570">
    <property type="entry name" value="HAUS AUGMIN-LIKE COMPLEX SUBUNIT 1"/>
    <property type="match status" value="1"/>
</dbReference>
<proteinExistence type="inferred from homology"/>
<dbReference type="Proteomes" id="UP000033710">
    <property type="component" value="Unassembled WGS sequence"/>
</dbReference>
<dbReference type="PANTHER" id="PTHR31570:SF1">
    <property type="entry name" value="HAUS AUGMIN-LIKE COMPLEX SUBUNIT 1"/>
    <property type="match status" value="1"/>
</dbReference>
<reference evidence="10 11" key="1">
    <citation type="journal article" date="2014" name="BMC Genomics">
        <title>Comparative genomics of the major fungal agents of human and animal Sporotrichosis: Sporothrix schenckii and Sporothrix brasiliensis.</title>
        <authorList>
            <person name="Teixeira M.M."/>
            <person name="de Almeida L.G."/>
            <person name="Kubitschek-Barreira P."/>
            <person name="Alves F.L."/>
            <person name="Kioshima E.S."/>
            <person name="Abadio A.K."/>
            <person name="Fernandes L."/>
            <person name="Derengowski L.S."/>
            <person name="Ferreira K.S."/>
            <person name="Souza R.C."/>
            <person name="Ruiz J.C."/>
            <person name="de Andrade N.C."/>
            <person name="Paes H.C."/>
            <person name="Nicola A.M."/>
            <person name="Albuquerque P."/>
            <person name="Gerber A.L."/>
            <person name="Martins V.P."/>
            <person name="Peconick L.D."/>
            <person name="Neto A.V."/>
            <person name="Chaucanez C.B."/>
            <person name="Silva P.A."/>
            <person name="Cunha O.L."/>
            <person name="de Oliveira F.F."/>
            <person name="dos Santos T.C."/>
            <person name="Barros A.L."/>
            <person name="Soares M.A."/>
            <person name="de Oliveira L.M."/>
            <person name="Marini M.M."/>
            <person name="Villalobos-Duno H."/>
            <person name="Cunha M.M."/>
            <person name="de Hoog S."/>
            <person name="da Silveira J.F."/>
            <person name="Henrissat B."/>
            <person name="Nino-Vega G.A."/>
            <person name="Cisalpino P.S."/>
            <person name="Mora-Montes H.M."/>
            <person name="Almeida S.R."/>
            <person name="Stajich J.E."/>
            <person name="Lopes-Bezerra L.M."/>
            <person name="Vasconcelos A.T."/>
            <person name="Felipe M.S."/>
        </authorList>
    </citation>
    <scope>NUCLEOTIDE SEQUENCE [LARGE SCALE GENOMIC DNA]</scope>
    <source>
        <strain evidence="10 11">1099-18</strain>
    </source>
</reference>
<sequence>MAHIPTSAAIFSPSVARLASSAAKDWNYVDSWLSSIFPNRSPPPFERNSETLRALVTLSTLNESVDEDFGHVSSLETLALRTLSKAEEYGNSEPKAVHMSPVYAAGRIVAAIESELSREGHLAFDALAATSVELGVAIPVPTGTGREFAHLDMYLFQLEQALSRTEVLHAHVGDHSSRLRSRFDDHERDGYRPSAPLARQNLELQRKIKTETSRLQDIKDAPSVQAQLSKPTTLQLEDDETIFLKLSEYDEALCKQINAFRNLPPDTELAKQQLEILQSELQAATQIRDNMFEGLVEKATPKRSR</sequence>
<keyword evidence="3" id="KW-0963">Cytoplasm</keyword>
<keyword evidence="5" id="KW-0493">Microtubule</keyword>
<dbReference type="GO" id="GO:0005874">
    <property type="term" value="C:microtubule"/>
    <property type="evidence" value="ECO:0007669"/>
    <property type="project" value="UniProtKB-KW"/>
</dbReference>
<comment type="caution">
    <text evidence="10">The sequence shown here is derived from an EMBL/GenBank/DDBJ whole genome shotgun (WGS) entry which is preliminary data.</text>
</comment>
<keyword evidence="6" id="KW-0498">Mitosis</keyword>
<protein>
    <submittedName>
        <fullName evidence="10">Uncharacterized protein</fullName>
    </submittedName>
</protein>
<dbReference type="GO" id="GO:0005829">
    <property type="term" value="C:cytosol"/>
    <property type="evidence" value="ECO:0007669"/>
    <property type="project" value="TreeGrafter"/>
</dbReference>
<gene>
    <name evidence="10" type="ORF">SPSK_00572</name>
</gene>
<evidence type="ECO:0000313" key="11">
    <source>
        <dbReference type="Proteomes" id="UP000033710"/>
    </source>
</evidence>
<evidence type="ECO:0000256" key="1">
    <source>
        <dbReference type="ARBA" id="ARBA00004186"/>
    </source>
</evidence>
<comment type="similarity">
    <text evidence="2">Belongs to the HAUS1 family.</text>
</comment>
<comment type="subcellular location">
    <subcellularLocation>
        <location evidence="1">Cytoplasm</location>
        <location evidence="1">Cytoskeleton</location>
        <location evidence="1">Spindle</location>
    </subcellularLocation>
</comment>
<keyword evidence="8" id="KW-0206">Cytoskeleton</keyword>
<evidence type="ECO:0000256" key="5">
    <source>
        <dbReference type="ARBA" id="ARBA00022701"/>
    </source>
</evidence>
<dbReference type="RefSeq" id="XP_016582566.1">
    <property type="nucleotide sequence ID" value="XM_016727538.1"/>
</dbReference>
<dbReference type="InterPro" id="IPR026243">
    <property type="entry name" value="HAUS1"/>
</dbReference>
<keyword evidence="7" id="KW-0175">Coiled coil</keyword>
<dbReference type="GO" id="GO:0070652">
    <property type="term" value="C:HAUS complex"/>
    <property type="evidence" value="ECO:0007669"/>
    <property type="project" value="InterPro"/>
</dbReference>
<dbReference type="AlphaFoldDB" id="A0A0F2LTP3"/>
<dbReference type="GeneID" id="27662815"/>
<dbReference type="GO" id="GO:0005819">
    <property type="term" value="C:spindle"/>
    <property type="evidence" value="ECO:0007669"/>
    <property type="project" value="UniProtKB-SubCell"/>
</dbReference>
<dbReference type="KEGG" id="ssck:SPSK_00572"/>
<evidence type="ECO:0000256" key="8">
    <source>
        <dbReference type="ARBA" id="ARBA00023212"/>
    </source>
</evidence>
<dbReference type="EMBL" id="AXCR01000012">
    <property type="protein sequence ID" value="KJR79890.1"/>
    <property type="molecule type" value="Genomic_DNA"/>
</dbReference>
<name>A0A0F2LTP3_SPOSC</name>
<organism evidence="10 11">
    <name type="scientific">Sporothrix schenckii 1099-18</name>
    <dbReference type="NCBI Taxonomy" id="1397361"/>
    <lineage>
        <taxon>Eukaryota</taxon>
        <taxon>Fungi</taxon>
        <taxon>Dikarya</taxon>
        <taxon>Ascomycota</taxon>
        <taxon>Pezizomycotina</taxon>
        <taxon>Sordariomycetes</taxon>
        <taxon>Sordariomycetidae</taxon>
        <taxon>Ophiostomatales</taxon>
        <taxon>Ophiostomataceae</taxon>
        <taxon>Sporothrix</taxon>
    </lineage>
</organism>
<dbReference type="Pfam" id="PF25762">
    <property type="entry name" value="HAUS1"/>
    <property type="match status" value="1"/>
</dbReference>
<accession>A0A0F2LTP3</accession>
<keyword evidence="4" id="KW-0132">Cell division</keyword>
<dbReference type="VEuPathDB" id="FungiDB:SPSK_00572"/>
<evidence type="ECO:0000256" key="6">
    <source>
        <dbReference type="ARBA" id="ARBA00022776"/>
    </source>
</evidence>
<evidence type="ECO:0000256" key="3">
    <source>
        <dbReference type="ARBA" id="ARBA00022490"/>
    </source>
</evidence>
<keyword evidence="9" id="KW-0131">Cell cycle</keyword>
<dbReference type="OrthoDB" id="5372507at2759"/>
<dbReference type="GO" id="GO:0051301">
    <property type="term" value="P:cell division"/>
    <property type="evidence" value="ECO:0007669"/>
    <property type="project" value="UniProtKB-KW"/>
</dbReference>
<dbReference type="GO" id="GO:0051225">
    <property type="term" value="P:spindle assembly"/>
    <property type="evidence" value="ECO:0007669"/>
    <property type="project" value="InterPro"/>
</dbReference>
<evidence type="ECO:0000256" key="2">
    <source>
        <dbReference type="ARBA" id="ARBA00005479"/>
    </source>
</evidence>
<evidence type="ECO:0000256" key="7">
    <source>
        <dbReference type="ARBA" id="ARBA00023054"/>
    </source>
</evidence>
<evidence type="ECO:0000256" key="4">
    <source>
        <dbReference type="ARBA" id="ARBA00022618"/>
    </source>
</evidence>